<name>A0A485K4Q4_9STRA</name>
<reference evidence="1" key="2">
    <citation type="submission" date="2019-06" db="EMBL/GenBank/DDBJ databases">
        <title>Genomics analysis of Aphanomyces spp. identifies a new class of oomycete effector associated with host adaptation.</title>
        <authorList>
            <person name="Gaulin E."/>
        </authorList>
    </citation>
    <scope>NUCLEOTIDE SEQUENCE</scope>
    <source>
        <strain evidence="1">CBS 578.67</strain>
    </source>
</reference>
<organism evidence="2 3">
    <name type="scientific">Aphanomyces stellatus</name>
    <dbReference type="NCBI Taxonomy" id="120398"/>
    <lineage>
        <taxon>Eukaryota</taxon>
        <taxon>Sar</taxon>
        <taxon>Stramenopiles</taxon>
        <taxon>Oomycota</taxon>
        <taxon>Saprolegniomycetes</taxon>
        <taxon>Saprolegniales</taxon>
        <taxon>Verrucalvaceae</taxon>
        <taxon>Aphanomyces</taxon>
    </lineage>
</organism>
<dbReference type="OrthoDB" id="74791at2759"/>
<gene>
    <name evidence="2" type="primary">Aste57867_83</name>
    <name evidence="1" type="ORF">As57867_000083</name>
    <name evidence="2" type="ORF">ASTE57867_83</name>
</gene>
<dbReference type="EMBL" id="CAADRA010000003">
    <property type="protein sequence ID" value="VFT77309.1"/>
    <property type="molecule type" value="Genomic_DNA"/>
</dbReference>
<reference evidence="2 3" key="1">
    <citation type="submission" date="2019-03" db="EMBL/GenBank/DDBJ databases">
        <authorList>
            <person name="Gaulin E."/>
            <person name="Dumas B."/>
        </authorList>
    </citation>
    <scope>NUCLEOTIDE SEQUENCE [LARGE SCALE GENOMIC DNA]</scope>
    <source>
        <strain evidence="2">CBS 568.67</strain>
    </source>
</reference>
<sequence>MATALSYLHQNLRCAIGANSAQKNNLRSVLDVLRIGSGGFWPAFERFHGYMSSGNRLVLVSIHGRRMGCDVVERSYSICAHLTPIFDEACVRLRIRRDVAVRDAEPASHAFVQDEHVPFELWPRRIVVMAAYHGPIQTTPQTTCSEARLDYPAARTYMRLFRKSMRLLTPMLPVNARFAFRQQADPASLLCSHGCGAIETEAYALRDCAVVAPIWDLLTKAWRCVGAGFSWHNFNNLDGFAAINSGTAHRHRMWVMLTGVSLHFVWHRHNLALHRHQRMPPHVLLELSFHDAKDVDCLATVAAILSLLRQPPYLALHAKYLRCLALESTFDVH</sequence>
<dbReference type="Proteomes" id="UP000332933">
    <property type="component" value="Unassembled WGS sequence"/>
</dbReference>
<keyword evidence="3" id="KW-1185">Reference proteome</keyword>
<protein>
    <submittedName>
        <fullName evidence="2">Aste57867_83 protein</fullName>
    </submittedName>
</protein>
<dbReference type="EMBL" id="VJMH01000003">
    <property type="protein sequence ID" value="KAF0720741.1"/>
    <property type="molecule type" value="Genomic_DNA"/>
</dbReference>
<evidence type="ECO:0000313" key="2">
    <source>
        <dbReference type="EMBL" id="VFT77309.1"/>
    </source>
</evidence>
<evidence type="ECO:0000313" key="3">
    <source>
        <dbReference type="Proteomes" id="UP000332933"/>
    </source>
</evidence>
<accession>A0A485K4Q4</accession>
<proteinExistence type="predicted"/>
<evidence type="ECO:0000313" key="1">
    <source>
        <dbReference type="EMBL" id="KAF0720741.1"/>
    </source>
</evidence>
<dbReference type="AlphaFoldDB" id="A0A485K4Q4"/>